<dbReference type="GO" id="GO:0020037">
    <property type="term" value="F:heme binding"/>
    <property type="evidence" value="ECO:0007669"/>
    <property type="project" value="InterPro"/>
</dbReference>
<dbReference type="SUPFAM" id="SSF48695">
    <property type="entry name" value="Multiheme cytochromes"/>
    <property type="match status" value="1"/>
</dbReference>
<keyword evidence="6" id="KW-0812">Transmembrane</keyword>
<evidence type="ECO:0000256" key="10">
    <source>
        <dbReference type="ARBA" id="ARBA00023004"/>
    </source>
</evidence>
<keyword evidence="8" id="KW-0249">Electron transport</keyword>
<keyword evidence="11" id="KW-0472">Membrane</keyword>
<evidence type="ECO:0000256" key="4">
    <source>
        <dbReference type="ARBA" id="ARBA00022475"/>
    </source>
</evidence>
<dbReference type="Gene3D" id="1.10.3820.10">
    <property type="entry name" value="Di-heme elbow motif domain"/>
    <property type="match status" value="1"/>
</dbReference>
<sequence length="322" mass="37288">MHSSLYKNHTGFRVKCADCHVPKPLGPKLWRKLMASRELYHKAMGTIDTPEKFEARRIVLARSEWRRLEESDSRECRNCHSYEAMTIDTQPGDASFWHSKAMDEDYTYTCIDCHKGFVHRLPDMAGEIKKAEEYFRTILAADTLTGDQLYTVMGVSLYSGSKVDDTIIAELELGTPITVLERNDDRLRIRIQGRQYQANKHTLYSMGNQMLVLLRTHGIPLTISGDTIRDEATGLYWQYAEMEGWISREGLSSDITSLWDYGEAIYQNGCIRCHVVFSPSDFWATQWRDYVRNMRCKTNFSPEQVNILLKYLEYHAKPQGVI</sequence>
<keyword evidence="7" id="KW-0479">Metal-binding</keyword>
<evidence type="ECO:0000256" key="11">
    <source>
        <dbReference type="ARBA" id="ARBA00023136"/>
    </source>
</evidence>
<comment type="subcellular location">
    <subcellularLocation>
        <location evidence="1">Cell membrane</location>
    </subcellularLocation>
</comment>
<name>A0A450ZSN9_9GAMM</name>
<accession>A0A450ZSN9</accession>
<evidence type="ECO:0000256" key="9">
    <source>
        <dbReference type="ARBA" id="ARBA00022989"/>
    </source>
</evidence>
<protein>
    <submittedName>
        <fullName evidence="13">Trimethylamine-N-oxide reductase (Cytochrome c), cytochrome c-type subunit TorC</fullName>
    </submittedName>
</protein>
<evidence type="ECO:0000256" key="3">
    <source>
        <dbReference type="ARBA" id="ARBA00022448"/>
    </source>
</evidence>
<evidence type="ECO:0000313" key="13">
    <source>
        <dbReference type="EMBL" id="VFK56799.1"/>
    </source>
</evidence>
<dbReference type="SUPFAM" id="SSF46626">
    <property type="entry name" value="Cytochrome c"/>
    <property type="match status" value="1"/>
</dbReference>
<dbReference type="PANTHER" id="PTHR30333">
    <property type="entry name" value="CYTOCHROME C-TYPE PROTEIN"/>
    <property type="match status" value="1"/>
</dbReference>
<dbReference type="AlphaFoldDB" id="A0A450ZSN9"/>
<keyword evidence="9" id="KW-1133">Transmembrane helix</keyword>
<dbReference type="Pfam" id="PF03264">
    <property type="entry name" value="Cytochrom_NNT"/>
    <property type="match status" value="1"/>
</dbReference>
<keyword evidence="10" id="KW-0408">Iron</keyword>
<dbReference type="InterPro" id="IPR036280">
    <property type="entry name" value="Multihaem_cyt_sf"/>
</dbReference>
<reference evidence="13" key="1">
    <citation type="submission" date="2019-02" db="EMBL/GenBank/DDBJ databases">
        <authorList>
            <person name="Gruber-Vodicka R. H."/>
            <person name="Seah K. B. B."/>
        </authorList>
    </citation>
    <scope>NUCLEOTIDE SEQUENCE</scope>
    <source>
        <strain evidence="13">BECK_BY1</strain>
    </source>
</reference>
<feature type="domain" description="NapC/NirT cytochrome c N-terminal" evidence="12">
    <location>
        <begin position="3"/>
        <end position="124"/>
    </location>
</feature>
<dbReference type="InterPro" id="IPR036909">
    <property type="entry name" value="Cyt_c-like_dom_sf"/>
</dbReference>
<dbReference type="GO" id="GO:0009055">
    <property type="term" value="F:electron transfer activity"/>
    <property type="evidence" value="ECO:0007669"/>
    <property type="project" value="InterPro"/>
</dbReference>
<evidence type="ECO:0000256" key="2">
    <source>
        <dbReference type="ARBA" id="ARBA00007395"/>
    </source>
</evidence>
<dbReference type="InterPro" id="IPR051174">
    <property type="entry name" value="Cytochrome_c-type_ET"/>
</dbReference>
<keyword evidence="5" id="KW-0349">Heme</keyword>
<evidence type="ECO:0000256" key="6">
    <source>
        <dbReference type="ARBA" id="ARBA00022692"/>
    </source>
</evidence>
<gene>
    <name evidence="13" type="ORF">BECKTUN1418D_GA0071000_10534</name>
</gene>
<evidence type="ECO:0000256" key="8">
    <source>
        <dbReference type="ARBA" id="ARBA00022982"/>
    </source>
</evidence>
<dbReference type="EMBL" id="CAADFX010000053">
    <property type="protein sequence ID" value="VFK56799.1"/>
    <property type="molecule type" value="Genomic_DNA"/>
</dbReference>
<proteinExistence type="inferred from homology"/>
<evidence type="ECO:0000256" key="1">
    <source>
        <dbReference type="ARBA" id="ARBA00004236"/>
    </source>
</evidence>
<dbReference type="GO" id="GO:0009061">
    <property type="term" value="P:anaerobic respiration"/>
    <property type="evidence" value="ECO:0007669"/>
    <property type="project" value="TreeGrafter"/>
</dbReference>
<comment type="similarity">
    <text evidence="2">Belongs to the NapC/NirT/NrfH family.</text>
</comment>
<keyword evidence="3" id="KW-0813">Transport</keyword>
<keyword evidence="4" id="KW-1003">Cell membrane</keyword>
<evidence type="ECO:0000259" key="12">
    <source>
        <dbReference type="Pfam" id="PF03264"/>
    </source>
</evidence>
<dbReference type="PANTHER" id="PTHR30333:SF1">
    <property type="entry name" value="CYTOCHROME C-TYPE PROTEIN NAPC"/>
    <property type="match status" value="1"/>
</dbReference>
<evidence type="ECO:0000256" key="7">
    <source>
        <dbReference type="ARBA" id="ARBA00022723"/>
    </source>
</evidence>
<evidence type="ECO:0000256" key="5">
    <source>
        <dbReference type="ARBA" id="ARBA00022617"/>
    </source>
</evidence>
<dbReference type="GO" id="GO:0005886">
    <property type="term" value="C:plasma membrane"/>
    <property type="evidence" value="ECO:0007669"/>
    <property type="project" value="UniProtKB-SubCell"/>
</dbReference>
<dbReference type="InterPro" id="IPR005126">
    <property type="entry name" value="NapC/NirT_cyt_c_N"/>
</dbReference>
<dbReference type="GO" id="GO:0046872">
    <property type="term" value="F:metal ion binding"/>
    <property type="evidence" value="ECO:0007669"/>
    <property type="project" value="UniProtKB-KW"/>
</dbReference>
<dbReference type="InterPro" id="IPR038266">
    <property type="entry name" value="NapC/NirT_cytc_sf"/>
</dbReference>
<organism evidence="13">
    <name type="scientific">Candidatus Kentrum sp. TUN</name>
    <dbReference type="NCBI Taxonomy" id="2126343"/>
    <lineage>
        <taxon>Bacteria</taxon>
        <taxon>Pseudomonadati</taxon>
        <taxon>Pseudomonadota</taxon>
        <taxon>Gammaproteobacteria</taxon>
        <taxon>Candidatus Kentrum</taxon>
    </lineage>
</organism>